<dbReference type="Proteomes" id="UP000198615">
    <property type="component" value="Unassembled WGS sequence"/>
</dbReference>
<comment type="caution">
    <text evidence="2">The sequence shown here is derived from an EMBL/GenBank/DDBJ whole genome shotgun (WGS) entry which is preliminary data.</text>
</comment>
<reference evidence="2 3" key="1">
    <citation type="submission" date="2016-10" db="EMBL/GenBank/DDBJ databases">
        <authorList>
            <person name="Varghese N."/>
            <person name="Submissions S."/>
        </authorList>
    </citation>
    <scope>NUCLEOTIDE SEQUENCE [LARGE SCALE GENOMIC DNA]</scope>
    <source>
        <strain evidence="2 3">DSM 18839</strain>
    </source>
</reference>
<keyword evidence="3" id="KW-1185">Reference proteome</keyword>
<dbReference type="EMBL" id="FNBW01000002">
    <property type="protein sequence ID" value="SDF32184.1"/>
    <property type="molecule type" value="Genomic_DNA"/>
</dbReference>
<sequence>MATELKQDAASGPFTAPPPSLRAASLGRPTVGRLLTDQERTFAKVYAQTRDIAKAYEEAGLSTGQAVPDALMATGLLEEPELRHEVLKHMARDGLALVGTAISALDDMMTDPKVPAPTRLEAIRMAFEVGRSAQVAVIKDEAAKQRDTPEMYL</sequence>
<dbReference type="AlphaFoldDB" id="A0A8G2BFB6"/>
<proteinExistence type="predicted"/>
<organism evidence="2 3">
    <name type="scientific">Thalassobaculum litoreum DSM 18839</name>
    <dbReference type="NCBI Taxonomy" id="1123362"/>
    <lineage>
        <taxon>Bacteria</taxon>
        <taxon>Pseudomonadati</taxon>
        <taxon>Pseudomonadota</taxon>
        <taxon>Alphaproteobacteria</taxon>
        <taxon>Rhodospirillales</taxon>
        <taxon>Thalassobaculaceae</taxon>
        <taxon>Thalassobaculum</taxon>
    </lineage>
</organism>
<gene>
    <name evidence="2" type="ORF">SAMN05660686_01036</name>
</gene>
<evidence type="ECO:0000313" key="2">
    <source>
        <dbReference type="EMBL" id="SDF32184.1"/>
    </source>
</evidence>
<evidence type="ECO:0000313" key="3">
    <source>
        <dbReference type="Proteomes" id="UP000198615"/>
    </source>
</evidence>
<accession>A0A8G2BFB6</accession>
<feature type="region of interest" description="Disordered" evidence="1">
    <location>
        <begin position="1"/>
        <end position="28"/>
    </location>
</feature>
<protein>
    <submittedName>
        <fullName evidence="2">Uncharacterized protein</fullName>
    </submittedName>
</protein>
<name>A0A8G2BFB6_9PROT</name>
<evidence type="ECO:0000256" key="1">
    <source>
        <dbReference type="SAM" id="MobiDB-lite"/>
    </source>
</evidence>